<sequence length="126" mass="13738">MFENWMAGTTEALAKSVLPLLRTNYGYPCGSCLLYEGGRIARLVPRTVPIAYSFLSVFIEMTLTMSSLNPMPKVANLPPAPKSPSSHPFEVPPRTQDSQGLWSTVQTSRAAGNQSWTGVNQARPVP</sequence>
<reference evidence="3" key="1">
    <citation type="submission" date="2009-05" db="EMBL/GenBank/DDBJ databases">
        <title>The genome sequence of Ajellomyces capsulatus strain H143.</title>
        <authorList>
            <person name="Champion M."/>
            <person name="Cuomo C.A."/>
            <person name="Ma L.-J."/>
            <person name="Henn M.R."/>
            <person name="Sil A."/>
            <person name="Goldman B."/>
            <person name="Young S.K."/>
            <person name="Kodira C.D."/>
            <person name="Zeng Q."/>
            <person name="Koehrsen M."/>
            <person name="Alvarado L."/>
            <person name="Berlin A.M."/>
            <person name="Borenstein D."/>
            <person name="Chen Z."/>
            <person name="Engels R."/>
            <person name="Freedman E."/>
            <person name="Gellesch M."/>
            <person name="Goldberg J."/>
            <person name="Griggs A."/>
            <person name="Gujja S."/>
            <person name="Heiman D.I."/>
            <person name="Hepburn T.A."/>
            <person name="Howarth C."/>
            <person name="Jen D."/>
            <person name="Larson L."/>
            <person name="Lewis B."/>
            <person name="Mehta T."/>
            <person name="Park D."/>
            <person name="Pearson M."/>
            <person name="Roberts A."/>
            <person name="Saif S."/>
            <person name="Shea T.D."/>
            <person name="Shenoy N."/>
            <person name="Sisk P."/>
            <person name="Stolte C."/>
            <person name="Sykes S."/>
            <person name="Walk T."/>
            <person name="White J."/>
            <person name="Yandava C."/>
            <person name="Klein B."/>
            <person name="McEwen J.G."/>
            <person name="Puccia R."/>
            <person name="Goldman G.H."/>
            <person name="Felipe M.S."/>
            <person name="Nino-Vega G."/>
            <person name="San-Blas G."/>
            <person name="Taylor J.W."/>
            <person name="Mendoza L."/>
            <person name="Galagan J.E."/>
            <person name="Nusbaum C."/>
            <person name="Birren B.W."/>
        </authorList>
    </citation>
    <scope>NUCLEOTIDE SEQUENCE [LARGE SCALE GENOMIC DNA]</scope>
    <source>
        <strain evidence="3">H143</strain>
    </source>
</reference>
<dbReference type="VEuPathDB" id="FungiDB:HCDG_08273"/>
<dbReference type="EMBL" id="GG692434">
    <property type="protein sequence ID" value="EER37603.1"/>
    <property type="molecule type" value="Genomic_DNA"/>
</dbReference>
<proteinExistence type="predicted"/>
<evidence type="ECO:0000313" key="3">
    <source>
        <dbReference type="Proteomes" id="UP000002624"/>
    </source>
</evidence>
<accession>C6HPZ2</accession>
<dbReference type="Proteomes" id="UP000002624">
    <property type="component" value="Unassembled WGS sequence"/>
</dbReference>
<evidence type="ECO:0000256" key="1">
    <source>
        <dbReference type="SAM" id="MobiDB-lite"/>
    </source>
</evidence>
<feature type="compositionally biased region" description="Polar residues" evidence="1">
    <location>
        <begin position="95"/>
        <end position="120"/>
    </location>
</feature>
<feature type="region of interest" description="Disordered" evidence="1">
    <location>
        <begin position="74"/>
        <end position="126"/>
    </location>
</feature>
<gene>
    <name evidence="2" type="ORF">HCDG_08273</name>
</gene>
<organism evidence="2 3">
    <name type="scientific">Ajellomyces capsulatus (strain H143)</name>
    <name type="common">Darling's disease fungus</name>
    <name type="synonym">Histoplasma capsulatum</name>
    <dbReference type="NCBI Taxonomy" id="544712"/>
    <lineage>
        <taxon>Eukaryota</taxon>
        <taxon>Fungi</taxon>
        <taxon>Dikarya</taxon>
        <taxon>Ascomycota</taxon>
        <taxon>Pezizomycotina</taxon>
        <taxon>Eurotiomycetes</taxon>
        <taxon>Eurotiomycetidae</taxon>
        <taxon>Onygenales</taxon>
        <taxon>Ajellomycetaceae</taxon>
        <taxon>Histoplasma</taxon>
    </lineage>
</organism>
<dbReference type="AlphaFoldDB" id="C6HPZ2"/>
<evidence type="ECO:0000313" key="2">
    <source>
        <dbReference type="EMBL" id="EER37603.1"/>
    </source>
</evidence>
<name>C6HPZ2_AJECH</name>
<protein>
    <submittedName>
        <fullName evidence="2">Uncharacterized protein</fullName>
    </submittedName>
</protein>
<dbReference type="HOGENOM" id="CLU_1981023_0_0_1"/>